<organism evidence="1 2">
    <name type="scientific">Flavobacterium ginsenosidimutans</name>
    <dbReference type="NCBI Taxonomy" id="687844"/>
    <lineage>
        <taxon>Bacteria</taxon>
        <taxon>Pseudomonadati</taxon>
        <taxon>Bacteroidota</taxon>
        <taxon>Flavobacteriia</taxon>
        <taxon>Flavobacteriales</taxon>
        <taxon>Flavobacteriaceae</taxon>
        <taxon>Flavobacterium</taxon>
    </lineage>
</organism>
<evidence type="ECO:0000313" key="2">
    <source>
        <dbReference type="Proteomes" id="UP001447857"/>
    </source>
</evidence>
<dbReference type="EMBL" id="CP147988">
    <property type="protein sequence ID" value="WXK48689.1"/>
    <property type="molecule type" value="Genomic_DNA"/>
</dbReference>
<reference evidence="1 2" key="1">
    <citation type="submission" date="2024-02" db="EMBL/GenBank/DDBJ databases">
        <title>complete genome of Flavobacterium ginsenosidimutans Str. YTB16.</title>
        <authorList>
            <person name="Wang Q."/>
        </authorList>
    </citation>
    <scope>NUCLEOTIDE SEQUENCE [LARGE SCALE GENOMIC DNA]</scope>
    <source>
        <strain evidence="1 2">YTB16</strain>
    </source>
</reference>
<gene>
    <name evidence="1" type="ORF">V6624_16805</name>
</gene>
<dbReference type="RefSeq" id="WP_338839456.1">
    <property type="nucleotide sequence ID" value="NZ_CP147988.1"/>
</dbReference>
<sequence>MIVKLNDTIKEEHFFDKTGMPYLLKENSFSVKYYKYDKKNRIIKRIQGDIIRGFSCQEVKYFKNKTEVFSYLTEDEKNHQIENDQYLKNKANGIQYTIVGNDTISIDDAYAVVTSDEEYYKYAKEIISIQDTTSMFNSFAFKNLMKEPKYMSFKADYDSKLRPLNEKYFDSRNKITSDRKFSYSGNTINITYKVDMIGTGEIVQTLDSSGNILTEVEKQKVINYKYDKGVCIEKKEFQNNVLLNVTSHLYKDDLLQQDLYDDIQNGGKFITDYVYDSNKRIVQITNSSNYSKHVYQYTYEYY</sequence>
<name>A0ABZ2Q3L8_9FLAO</name>
<proteinExistence type="predicted"/>
<protein>
    <recommendedName>
        <fullName evidence="3">Sugar-binding protein</fullName>
    </recommendedName>
</protein>
<evidence type="ECO:0000313" key="1">
    <source>
        <dbReference type="EMBL" id="WXK48689.1"/>
    </source>
</evidence>
<accession>A0ABZ2Q3L8</accession>
<evidence type="ECO:0008006" key="3">
    <source>
        <dbReference type="Google" id="ProtNLM"/>
    </source>
</evidence>
<keyword evidence="2" id="KW-1185">Reference proteome</keyword>
<dbReference type="Proteomes" id="UP001447857">
    <property type="component" value="Chromosome"/>
</dbReference>